<keyword evidence="6 10" id="KW-0812">Transmembrane</keyword>
<dbReference type="PANTHER" id="PTHR12413">
    <property type="entry name" value="DOLICHYL GLYCOSYLTRANSFERASE"/>
    <property type="match status" value="1"/>
</dbReference>
<feature type="transmembrane region" description="Helical" evidence="10">
    <location>
        <begin position="462"/>
        <end position="481"/>
    </location>
</feature>
<evidence type="ECO:0000256" key="4">
    <source>
        <dbReference type="ARBA" id="ARBA00022676"/>
    </source>
</evidence>
<dbReference type="GO" id="GO:0042281">
    <property type="term" value="F:dolichyl pyrophosphate Man9GlcNAc2 alpha-1,3-glucosyltransferase activity"/>
    <property type="evidence" value="ECO:0007669"/>
    <property type="project" value="TreeGrafter"/>
</dbReference>
<protein>
    <recommendedName>
        <fullName evidence="10">Alpha-1,3-glucosyltransferase</fullName>
        <ecNumber evidence="10">2.4.1.-</ecNumber>
    </recommendedName>
</protein>
<evidence type="ECO:0000256" key="3">
    <source>
        <dbReference type="ARBA" id="ARBA00008715"/>
    </source>
</evidence>
<feature type="transmembrane region" description="Helical" evidence="10">
    <location>
        <begin position="250"/>
        <end position="270"/>
    </location>
</feature>
<dbReference type="GO" id="GO:0005789">
    <property type="term" value="C:endoplasmic reticulum membrane"/>
    <property type="evidence" value="ECO:0007669"/>
    <property type="project" value="UniProtKB-SubCell"/>
</dbReference>
<dbReference type="PANTHER" id="PTHR12413:SF1">
    <property type="entry name" value="DOLICHYL PYROPHOSPHATE MAN9GLCNAC2 ALPHA-1,3-GLUCOSYLTRANSFERASE"/>
    <property type="match status" value="1"/>
</dbReference>
<accession>F1KYR5</accession>
<evidence type="ECO:0000256" key="1">
    <source>
        <dbReference type="ARBA" id="ARBA00004477"/>
    </source>
</evidence>
<keyword evidence="5 10" id="KW-0808">Transferase</keyword>
<dbReference type="InterPro" id="IPR004856">
    <property type="entry name" value="Glyco_trans_ALG6/ALG8"/>
</dbReference>
<evidence type="ECO:0000313" key="11">
    <source>
        <dbReference type="EMBL" id="ADY43019.1"/>
    </source>
</evidence>
<name>F1KYR5_ASCSU</name>
<evidence type="ECO:0000256" key="6">
    <source>
        <dbReference type="ARBA" id="ARBA00022692"/>
    </source>
</evidence>
<dbReference type="AlphaFoldDB" id="F1KYR5"/>
<evidence type="ECO:0000256" key="7">
    <source>
        <dbReference type="ARBA" id="ARBA00022824"/>
    </source>
</evidence>
<feature type="transmembrane region" description="Helical" evidence="10">
    <location>
        <begin position="382"/>
        <end position="400"/>
    </location>
</feature>
<keyword evidence="4 10" id="KW-0328">Glycosyltransferase</keyword>
<keyword evidence="7 10" id="KW-0256">Endoplasmic reticulum</keyword>
<feature type="transmembrane region" description="Helical" evidence="10">
    <location>
        <begin position="23"/>
        <end position="44"/>
    </location>
</feature>
<evidence type="ECO:0000256" key="8">
    <source>
        <dbReference type="ARBA" id="ARBA00022989"/>
    </source>
</evidence>
<keyword evidence="8 10" id="KW-1133">Transmembrane helix</keyword>
<feature type="transmembrane region" description="Helical" evidence="10">
    <location>
        <begin position="428"/>
        <end position="450"/>
    </location>
</feature>
<feature type="transmembrane region" description="Helical" evidence="10">
    <location>
        <begin position="220"/>
        <end position="238"/>
    </location>
</feature>
<comment type="similarity">
    <text evidence="3 10">Belongs to the ALG6/ALG8 glucosyltransferase family.</text>
</comment>
<evidence type="ECO:0000256" key="10">
    <source>
        <dbReference type="RuleBase" id="RU363110"/>
    </source>
</evidence>
<feature type="transmembrane region" description="Helical" evidence="10">
    <location>
        <begin position="128"/>
        <end position="152"/>
    </location>
</feature>
<comment type="subcellular location">
    <subcellularLocation>
        <location evidence="1 10">Endoplasmic reticulum membrane</location>
        <topology evidence="1 10">Multi-pass membrane protein</topology>
    </subcellularLocation>
</comment>
<feature type="transmembrane region" description="Helical" evidence="10">
    <location>
        <begin position="405"/>
        <end position="422"/>
    </location>
</feature>
<organism evidence="11">
    <name type="scientific">Ascaris suum</name>
    <name type="common">Pig roundworm</name>
    <name type="synonym">Ascaris lumbricoides</name>
    <dbReference type="NCBI Taxonomy" id="6253"/>
    <lineage>
        <taxon>Eukaryota</taxon>
        <taxon>Metazoa</taxon>
        <taxon>Ecdysozoa</taxon>
        <taxon>Nematoda</taxon>
        <taxon>Chromadorea</taxon>
        <taxon>Rhabditida</taxon>
        <taxon>Spirurina</taxon>
        <taxon>Ascaridomorpha</taxon>
        <taxon>Ascaridoidea</taxon>
        <taxon>Ascarididae</taxon>
        <taxon>Ascaris</taxon>
    </lineage>
</organism>
<dbReference type="EMBL" id="JI168181">
    <property type="protein sequence ID" value="ADY43019.1"/>
    <property type="molecule type" value="mRNA"/>
</dbReference>
<evidence type="ECO:0000256" key="5">
    <source>
        <dbReference type="ARBA" id="ARBA00022679"/>
    </source>
</evidence>
<proteinExistence type="evidence at transcript level"/>
<reference evidence="11" key="1">
    <citation type="journal article" date="2011" name="Genome Res.">
        <title>Deep small RNA sequencing from the nematode Ascaris reveals conservation, functional diversification, and novel developmental profiles.</title>
        <authorList>
            <person name="Wang J."/>
            <person name="Czech B."/>
            <person name="Crunk A."/>
            <person name="Wallace A."/>
            <person name="Mitreva M."/>
            <person name="Hannon G.J."/>
            <person name="Davis R.E."/>
        </authorList>
    </citation>
    <scope>NUCLEOTIDE SEQUENCE</scope>
</reference>
<dbReference type="Pfam" id="PF03155">
    <property type="entry name" value="Alg6_Alg8"/>
    <property type="match status" value="1"/>
</dbReference>
<dbReference type="EC" id="2.4.1.-" evidence="10"/>
<feature type="transmembrane region" description="Helical" evidence="10">
    <location>
        <begin position="181"/>
        <end position="200"/>
    </location>
</feature>
<evidence type="ECO:0000256" key="2">
    <source>
        <dbReference type="ARBA" id="ARBA00004922"/>
    </source>
</evidence>
<sequence length="499" mass="57147">MTRATFTNTNIELDLMKIFSSRTGFMCLFFFLFSIQVAISSGSYSGRHSPPMFGDFEAQRHWMEITVHLPLKQWYVNGSDNDLNYWGLDYPPLTAFHSYALGKISEKIDPSWVALLKSRGIESESHKLFMRLSVLVSMWILYIPAIVAFVYLSSCDQKIYYSAVAVLYPTLIAMDNGHFQYNHISLGLFLLAVICFIRNWRVAGSMFFVMAVNFKQMELYHSLPVAVFLLSTSLPSTYNAENLRRSFLELTKLFVVVVSTFLVLWSPFIASGADLKQILYRIFPFYRGIFEDKVANVWCAVNVVVKLNKYHNAHLLKLSTALVICTHLPSLCALLLRPNVSIFKTTLFISSLSFFLFSFQVHEKSILLPAVAALLIWPERRVAISWFLIISNASVFTLCVKDGNALHLAMFIFYAIFLYPNFSKLAPLQWLVVHSSCAISVILCIASLVISPPTRYPHIFALLNALFCFIHFLSFFVYFNYVVVKDCYARRHDQRAKSE</sequence>
<evidence type="ECO:0000256" key="9">
    <source>
        <dbReference type="ARBA" id="ARBA00023136"/>
    </source>
</evidence>
<keyword evidence="9 10" id="KW-0472">Membrane</keyword>
<comment type="pathway">
    <text evidence="2 10">Protein modification; protein glycosylation.</text>
</comment>
<feature type="transmembrane region" description="Helical" evidence="10">
    <location>
        <begin position="158"/>
        <end position="174"/>
    </location>
</feature>
<dbReference type="UniPathway" id="UPA00378"/>